<dbReference type="OrthoDB" id="4457835at2"/>
<dbReference type="Pfam" id="PF04883">
    <property type="entry name" value="HK97-gp10_like"/>
    <property type="match status" value="1"/>
</dbReference>
<dbReference type="Proteomes" id="UP000188597">
    <property type="component" value="Unassembled WGS sequence"/>
</dbReference>
<organism evidence="1 2">
    <name type="scientific">Fictibacillus arsenicus</name>
    <dbReference type="NCBI Taxonomy" id="255247"/>
    <lineage>
        <taxon>Bacteria</taxon>
        <taxon>Bacillati</taxon>
        <taxon>Bacillota</taxon>
        <taxon>Bacilli</taxon>
        <taxon>Bacillales</taxon>
        <taxon>Fictibacillaceae</taxon>
        <taxon>Fictibacillus</taxon>
    </lineage>
</organism>
<dbReference type="EMBL" id="MQMF01000020">
    <property type="protein sequence ID" value="OOE06978.1"/>
    <property type="molecule type" value="Genomic_DNA"/>
</dbReference>
<evidence type="ECO:0000313" key="2">
    <source>
        <dbReference type="Proteomes" id="UP000188597"/>
    </source>
</evidence>
<dbReference type="AlphaFoldDB" id="A0A1V3FZ81"/>
<dbReference type="NCBIfam" id="TIGR01725">
    <property type="entry name" value="phge_HK97_gp10"/>
    <property type="match status" value="1"/>
</dbReference>
<sequence length="118" mass="12815">MTAGNEFRGMADRFRAAPDKAVVMIRDATAKAALDTQRVARERAPVDTGYLRSSIAATIDPGSTSGVIVGEVTAGAEYAAYVEHGTSRQRPQPFMRPAYEQARDVWVQMIEQTGGRVL</sequence>
<reference evidence="1 2" key="1">
    <citation type="submission" date="2016-11" db="EMBL/GenBank/DDBJ databases">
        <authorList>
            <person name="Jaros S."/>
            <person name="Januszkiewicz K."/>
            <person name="Wedrychowicz H."/>
        </authorList>
    </citation>
    <scope>NUCLEOTIDE SEQUENCE [LARGE SCALE GENOMIC DNA]</scope>
    <source>
        <strain evidence="1 2">Con a/3</strain>
    </source>
</reference>
<evidence type="ECO:0008006" key="3">
    <source>
        <dbReference type="Google" id="ProtNLM"/>
    </source>
</evidence>
<name>A0A1V3FZ81_9BACL</name>
<proteinExistence type="predicted"/>
<protein>
    <recommendedName>
        <fullName evidence="3">HK97 gp10 family phage protein</fullName>
    </recommendedName>
</protein>
<evidence type="ECO:0000313" key="1">
    <source>
        <dbReference type="EMBL" id="OOE06978.1"/>
    </source>
</evidence>
<gene>
    <name evidence="1" type="ORF">UN64_19730</name>
</gene>
<dbReference type="InterPro" id="IPR010064">
    <property type="entry name" value="HK97-gp10_tail"/>
</dbReference>
<comment type="caution">
    <text evidence="1">The sequence shown here is derived from an EMBL/GenBank/DDBJ whole genome shotgun (WGS) entry which is preliminary data.</text>
</comment>
<accession>A0A1V3FZ81</accession>
<dbReference type="RefSeq" id="WP_077365939.1">
    <property type="nucleotide sequence ID" value="NZ_MQMF01000020.1"/>
</dbReference>